<dbReference type="AlphaFoldDB" id="A0A847RLR6"/>
<organism evidence="1 2">
    <name type="scientific">Chitinophaga varians</name>
    <dbReference type="NCBI Taxonomy" id="2202339"/>
    <lineage>
        <taxon>Bacteria</taxon>
        <taxon>Pseudomonadati</taxon>
        <taxon>Bacteroidota</taxon>
        <taxon>Chitinophagia</taxon>
        <taxon>Chitinophagales</taxon>
        <taxon>Chitinophagaceae</taxon>
        <taxon>Chitinophaga</taxon>
    </lineage>
</organism>
<reference evidence="1 2" key="1">
    <citation type="submission" date="2020-04" db="EMBL/GenBank/DDBJ databases">
        <authorList>
            <person name="Yin C."/>
        </authorList>
    </citation>
    <scope>NUCLEOTIDE SEQUENCE [LARGE SCALE GENOMIC DNA]</scope>
    <source>
        <strain evidence="1 2">Ae27</strain>
    </source>
</reference>
<dbReference type="Proteomes" id="UP000570474">
    <property type="component" value="Unassembled WGS sequence"/>
</dbReference>
<dbReference type="RefSeq" id="WP_168873890.1">
    <property type="nucleotide sequence ID" value="NZ_JABAIA010000003.1"/>
</dbReference>
<name>A0A847RLR6_9BACT</name>
<sequence length="96" mass="10716">MSEQKIPGYSPANKTVMDFLLCTFRMNGQTGSPVYQVLKAGYSDLLKDYGSSFGFLSCLLINITAFSLLKKNILKWPPSIFLVVQQQCAALLYILI</sequence>
<keyword evidence="2" id="KW-1185">Reference proteome</keyword>
<gene>
    <name evidence="1" type="ORF">HGH92_26830</name>
</gene>
<protein>
    <submittedName>
        <fullName evidence="1">Uncharacterized protein</fullName>
    </submittedName>
</protein>
<accession>A0A847RLR6</accession>
<evidence type="ECO:0000313" key="1">
    <source>
        <dbReference type="EMBL" id="NLR67949.1"/>
    </source>
</evidence>
<proteinExistence type="predicted"/>
<evidence type="ECO:0000313" key="2">
    <source>
        <dbReference type="Proteomes" id="UP000570474"/>
    </source>
</evidence>
<comment type="caution">
    <text evidence="1">The sequence shown here is derived from an EMBL/GenBank/DDBJ whole genome shotgun (WGS) entry which is preliminary data.</text>
</comment>
<dbReference type="EMBL" id="JABAIA010000003">
    <property type="protein sequence ID" value="NLR67949.1"/>
    <property type="molecule type" value="Genomic_DNA"/>
</dbReference>